<dbReference type="PaxDb" id="4113-PGSC0003DMT400097037"/>
<keyword evidence="2" id="KW-1185">Reference proteome</keyword>
<organism evidence="1 2">
    <name type="scientific">Solanum tuberosum</name>
    <name type="common">Potato</name>
    <dbReference type="NCBI Taxonomy" id="4113"/>
    <lineage>
        <taxon>Eukaryota</taxon>
        <taxon>Viridiplantae</taxon>
        <taxon>Streptophyta</taxon>
        <taxon>Embryophyta</taxon>
        <taxon>Tracheophyta</taxon>
        <taxon>Spermatophyta</taxon>
        <taxon>Magnoliopsida</taxon>
        <taxon>eudicotyledons</taxon>
        <taxon>Gunneridae</taxon>
        <taxon>Pentapetalae</taxon>
        <taxon>asterids</taxon>
        <taxon>lamiids</taxon>
        <taxon>Solanales</taxon>
        <taxon>Solanaceae</taxon>
        <taxon>Solanoideae</taxon>
        <taxon>Solaneae</taxon>
        <taxon>Solanum</taxon>
    </lineage>
</organism>
<dbReference type="Gramene" id="PGSC0003DMT400097037">
    <property type="protein sequence ID" value="PGSC0003DMT400097037"/>
    <property type="gene ID" value="PGSC0003DMG400046608"/>
</dbReference>
<evidence type="ECO:0000313" key="2">
    <source>
        <dbReference type="Proteomes" id="UP000011115"/>
    </source>
</evidence>
<dbReference type="AlphaFoldDB" id="M1DZS1"/>
<reference evidence="1" key="2">
    <citation type="submission" date="2015-06" db="UniProtKB">
        <authorList>
            <consortium name="EnsemblPlants"/>
        </authorList>
    </citation>
    <scope>IDENTIFICATION</scope>
    <source>
        <strain evidence="1">DM1-3 516 R44</strain>
    </source>
</reference>
<reference evidence="2" key="1">
    <citation type="journal article" date="2011" name="Nature">
        <title>Genome sequence and analysis of the tuber crop potato.</title>
        <authorList>
            <consortium name="The Potato Genome Sequencing Consortium"/>
        </authorList>
    </citation>
    <scope>NUCLEOTIDE SEQUENCE [LARGE SCALE GENOMIC DNA]</scope>
    <source>
        <strain evidence="2">cv. DM1-3 516 R44</strain>
    </source>
</reference>
<dbReference type="EnsemblPlants" id="PGSC0003DMT400097037">
    <property type="protein sequence ID" value="PGSC0003DMT400097037"/>
    <property type="gene ID" value="PGSC0003DMG400046608"/>
</dbReference>
<evidence type="ECO:0000313" key="1">
    <source>
        <dbReference type="EnsemblPlants" id="PGSC0003DMT400097037"/>
    </source>
</evidence>
<protein>
    <submittedName>
        <fullName evidence="1">Uncharacterized protein</fullName>
    </submittedName>
</protein>
<dbReference type="Proteomes" id="UP000011115">
    <property type="component" value="Unassembled WGS sequence"/>
</dbReference>
<accession>M1DZS1</accession>
<sequence length="211" mass="24432">MRQKRRRLPRWTLPQLLIFRHYLQRQYCLLWPLGLQAALLRMRHLTHSTDRRASRLEATILGMIQTALADVVTPLSSTIDALAVRIVVRKCGQGGIEEVTALKVVIVELRRDVDKLKSTDMCQKYLRLPPKMIIELKRVLSAEGENQVDERKEQLADRRTISRCSIKSPKVKELEEAEGQDKNAMKLANRRITEFVGEPDLLRRMALHSIF</sequence>
<name>M1DZS1_SOLTU</name>
<proteinExistence type="predicted"/>
<dbReference type="InParanoid" id="M1DZS1"/>
<dbReference type="HOGENOM" id="CLU_1306730_0_0_1"/>